<dbReference type="PANTHER" id="PTHR33588:SF1">
    <property type="entry name" value="CILIA- AND FLAGELLA-ASSOCIATED PROTEIN 299"/>
    <property type="match status" value="1"/>
</dbReference>
<dbReference type="GO" id="GO:0005737">
    <property type="term" value="C:cytoplasm"/>
    <property type="evidence" value="ECO:0007669"/>
    <property type="project" value="UniProtKB-SubCell"/>
</dbReference>
<comment type="subcellular location">
    <subcellularLocation>
        <location evidence="3">Cytoplasm</location>
    </subcellularLocation>
    <subcellularLocation>
        <location evidence="2">Nucleus</location>
    </subcellularLocation>
</comment>
<proteinExistence type="predicted"/>
<dbReference type="GO" id="GO:0005634">
    <property type="term" value="C:nucleus"/>
    <property type="evidence" value="ECO:0007669"/>
    <property type="project" value="UniProtKB-SubCell"/>
</dbReference>
<evidence type="ECO:0000256" key="5">
    <source>
        <dbReference type="ARBA" id="ARBA00022490"/>
    </source>
</evidence>
<dbReference type="PANTHER" id="PTHR33588">
    <property type="entry name" value="CILIA- AND FLAGELLA-ASSOCIATED PROTEIN 299"/>
    <property type="match status" value="1"/>
</dbReference>
<dbReference type="InterPro" id="IPR027887">
    <property type="entry name" value="DUF4464"/>
</dbReference>
<evidence type="ECO:0000313" key="7">
    <source>
        <dbReference type="EnsemblMetazoa" id="MDOA014511-PB"/>
    </source>
</evidence>
<dbReference type="AlphaFoldDB" id="A0A1I8NF09"/>
<evidence type="ECO:0000256" key="2">
    <source>
        <dbReference type="ARBA" id="ARBA00004123"/>
    </source>
</evidence>
<comment type="function">
    <text evidence="1">May be involved in spermatogenesis.</text>
</comment>
<protein>
    <recommendedName>
        <fullName evidence="4">Cilia- and flagella-associated protein 299</fullName>
    </recommendedName>
</protein>
<evidence type="ECO:0000256" key="4">
    <source>
        <dbReference type="ARBA" id="ARBA00021436"/>
    </source>
</evidence>
<keyword evidence="6" id="KW-0539">Nucleus</keyword>
<dbReference type="VEuPathDB" id="VectorBase:MDOA014511"/>
<reference evidence="7" key="1">
    <citation type="submission" date="2020-05" db="UniProtKB">
        <authorList>
            <consortium name="EnsemblMetazoa"/>
        </authorList>
    </citation>
    <scope>IDENTIFICATION</scope>
    <source>
        <strain evidence="7">Aabys</strain>
    </source>
</reference>
<dbReference type="Pfam" id="PF14713">
    <property type="entry name" value="DUF4464"/>
    <property type="match status" value="1"/>
</dbReference>
<dbReference type="GO" id="GO:0016020">
    <property type="term" value="C:membrane"/>
    <property type="evidence" value="ECO:0007669"/>
    <property type="project" value="UniProtKB-SubCell"/>
</dbReference>
<dbReference type="EnsemblMetazoa" id="MDOA014511-RB">
    <property type="protein sequence ID" value="MDOA014511-PB"/>
    <property type="gene ID" value="MDOA014511"/>
</dbReference>
<keyword evidence="5" id="KW-0963">Cytoplasm</keyword>
<evidence type="ECO:0000256" key="1">
    <source>
        <dbReference type="ARBA" id="ARBA00003056"/>
    </source>
</evidence>
<organism evidence="7">
    <name type="scientific">Musca domestica</name>
    <name type="common">House fly</name>
    <dbReference type="NCBI Taxonomy" id="7370"/>
    <lineage>
        <taxon>Eukaryota</taxon>
        <taxon>Metazoa</taxon>
        <taxon>Ecdysozoa</taxon>
        <taxon>Arthropoda</taxon>
        <taxon>Hexapoda</taxon>
        <taxon>Insecta</taxon>
        <taxon>Pterygota</taxon>
        <taxon>Neoptera</taxon>
        <taxon>Endopterygota</taxon>
        <taxon>Diptera</taxon>
        <taxon>Brachycera</taxon>
        <taxon>Muscomorpha</taxon>
        <taxon>Muscoidea</taxon>
        <taxon>Muscidae</taxon>
        <taxon>Musca</taxon>
    </lineage>
</organism>
<dbReference type="SUPFAM" id="SSF53822">
    <property type="entry name" value="Periplasmic binding protein-like I"/>
    <property type="match status" value="1"/>
</dbReference>
<evidence type="ECO:0000256" key="6">
    <source>
        <dbReference type="ARBA" id="ARBA00023242"/>
    </source>
</evidence>
<evidence type="ECO:0000256" key="3">
    <source>
        <dbReference type="ARBA" id="ARBA00004496"/>
    </source>
</evidence>
<dbReference type="InterPro" id="IPR028082">
    <property type="entry name" value="Peripla_BP_I"/>
</dbReference>
<dbReference type="Gene3D" id="3.40.50.2300">
    <property type="match status" value="2"/>
</dbReference>
<name>A0A1I8NF09_MUSDO</name>
<accession>A0A1I8NF09</accession>
<sequence>MFLLDCPGYEDYLDTFVTRCDIRFIRNVRFCRMLVELGYRSPTDIYTPEQFQQHKAAVQESLWPIKKSTIFFSDGMKSQDPVLIEMANRERPNAQKMISKAACNLISQNVIAIFGPIQGSGSDIVASICHTLEIPHFTFDWSPSEALDEKPLRSMSLNLHPYNLQFSQGLSETVQSFGWRSFTVVYESEKELQQIQDILQIGEPSSNPTTVKQLPDDSDY</sequence>
<dbReference type="VEuPathDB" id="VectorBase:MDOMA2_010126"/>